<keyword evidence="1" id="KW-1277">Toxin-antitoxin system</keyword>
<reference evidence="2 3" key="1">
    <citation type="submission" date="2023-09" db="EMBL/GenBank/DDBJ databases">
        <authorList>
            <person name="Rey-Velasco X."/>
        </authorList>
    </citation>
    <scope>NUCLEOTIDE SEQUENCE [LARGE SCALE GENOMIC DNA]</scope>
    <source>
        <strain evidence="2 3">F297</strain>
    </source>
</reference>
<organism evidence="2 3">
    <name type="scientific">Autumnicola edwardsiae</name>
    <dbReference type="NCBI Taxonomy" id="3075594"/>
    <lineage>
        <taxon>Bacteria</taxon>
        <taxon>Pseudomonadati</taxon>
        <taxon>Bacteroidota</taxon>
        <taxon>Flavobacteriia</taxon>
        <taxon>Flavobacteriales</taxon>
        <taxon>Flavobacteriaceae</taxon>
        <taxon>Autumnicola</taxon>
    </lineage>
</organism>
<dbReference type="Pfam" id="PF05016">
    <property type="entry name" value="ParE_toxin"/>
    <property type="match status" value="1"/>
</dbReference>
<dbReference type="Proteomes" id="UP001248819">
    <property type="component" value="Unassembled WGS sequence"/>
</dbReference>
<dbReference type="EMBL" id="JAVRHP010000014">
    <property type="protein sequence ID" value="MDT0649365.1"/>
    <property type="molecule type" value="Genomic_DNA"/>
</dbReference>
<dbReference type="InterPro" id="IPR035093">
    <property type="entry name" value="RelE/ParE_toxin_dom_sf"/>
</dbReference>
<evidence type="ECO:0000313" key="3">
    <source>
        <dbReference type="Proteomes" id="UP001248819"/>
    </source>
</evidence>
<comment type="caution">
    <text evidence="2">The sequence shown here is derived from an EMBL/GenBank/DDBJ whole genome shotgun (WGS) entry which is preliminary data.</text>
</comment>
<accession>A0ABU3CSN3</accession>
<dbReference type="Gene3D" id="3.30.2310.20">
    <property type="entry name" value="RelE-like"/>
    <property type="match status" value="1"/>
</dbReference>
<proteinExistence type="predicted"/>
<sequence>MKVKLLKSFSLQLADQVGYIAKDKPKAARQFKKDILMTLEILEKMPFLFRKSFHFQDENIRELTFKGYKIIYRVNVAKDTIQVFALLKYRKMNS</sequence>
<evidence type="ECO:0000313" key="2">
    <source>
        <dbReference type="EMBL" id="MDT0649365.1"/>
    </source>
</evidence>
<protein>
    <submittedName>
        <fullName evidence="2">Type II toxin-antitoxin system RelE/ParE family toxin</fullName>
    </submittedName>
</protein>
<dbReference type="SUPFAM" id="SSF143011">
    <property type="entry name" value="RelE-like"/>
    <property type="match status" value="1"/>
</dbReference>
<evidence type="ECO:0000256" key="1">
    <source>
        <dbReference type="ARBA" id="ARBA00022649"/>
    </source>
</evidence>
<name>A0ABU3CSN3_9FLAO</name>
<dbReference type="InterPro" id="IPR007712">
    <property type="entry name" value="RelE/ParE_toxin"/>
</dbReference>
<gene>
    <name evidence="2" type="ORF">RM529_04375</name>
</gene>
<keyword evidence="3" id="KW-1185">Reference proteome</keyword>
<dbReference type="RefSeq" id="WP_311483528.1">
    <property type="nucleotide sequence ID" value="NZ_JAVRHP010000014.1"/>
</dbReference>